<feature type="region of interest" description="Disordered" evidence="2">
    <location>
        <begin position="947"/>
        <end position="971"/>
    </location>
</feature>
<sequence>MHLHGIYIHYSDFYWLQNMSYNSLIAKIDDFIRKYYLNKVLRGSIWLVFAFLIPYLIIIIAEYYGYFPPKLKTGLFYIFCLGQLLIAYFLVIKPLLKYFKLGKVISYERASEIIGEHFSDIQDKLINTLQLHKSATENPQHKDLILAAIEQKSNQMQPIPFVSAIKISENKKYLPYAVIPLFIIIILAIIAPAILKEGTTRIINHNKTYVRQAPFKFRIQNKKLEAVQGEDFKLELKLSGDKIPQDIYLIDGQNSFKLKKEDILNFSYIFKNIQQSKTFQFKAGDYYSESYNLIVHKKPLLIGSSISLLYPAYLQRGNDKNVNLGDLIIPEGTRIIWNLKTENTERIGFNIDNKNIVLTDKNNSFTISHIAKESSSFAIRLNNIDNEDEAIKHQINVIPDQYPQIEIEERPDSLNSRVIYFMGRISDDYGLNQLSFHYQIKNPSNKSGNGKNYKVPIKFTGKTSSNFFYFWPLNTLNLQEGDELSYYFQISDNDGVNGSKITKSPQKIYKSPTVSESFEKANQSTAQVKQKMQSAIRQSQKIQQDAQKLNQELLNTKSLDFEQKKQIEELLDKQEKLEKLLKEISDENKKNILERSQIEKDKELLEKQKQIQELFDNVLDEKTKELLKNLQKLMDEKNKDLPQQNDMKQMQSDNKSLQKELDRILELYKKLESEQKLNEQIQKLEDLADKQLQNSKENDIRKQAEIQKQFEEIKKGLQEAKQKNDALDRPDNYDLKEQQQQDIDKKINDALKQLQQNNKQQASGSQKDAGKKMQDLAQQLKEMQQESSEEQISVDMKSLRQLLQNLLRSSFNQESVMLEMKSTDGSSPKFTELGKKQREISDNLKMVEDSLFSLSKKVPQISTAVNQEVTQIRENLNSTLENIPDRNIAQINKNQQYALTSINNLALMLSEALQQLQNAMKNAKSGGKGKPQPGMSELSKMQEELNKNMQKAKEQMQKEGSEPGKPGKSNISRQFSEMAKQQQMIRQTLQELNQKMNKDGTGKSGNLEKIMKEMEQTETELVNKRITEQSLLRQQDIQIKLLEAEKAEREREQDKDRESKSGKDFAPNYNLILKEYNELKRKDSELLKTVPPSLNNFYKTKSNQYLEKLKSEE</sequence>
<evidence type="ECO:0000256" key="3">
    <source>
        <dbReference type="SAM" id="Phobius"/>
    </source>
</evidence>
<feature type="region of interest" description="Disordered" evidence="2">
    <location>
        <begin position="719"/>
        <end position="740"/>
    </location>
</feature>
<protein>
    <recommendedName>
        <fullName evidence="6">ATPase</fullName>
    </recommendedName>
</protein>
<dbReference type="HOGENOM" id="CLU_008611_0_0_10"/>
<feature type="region of interest" description="Disordered" evidence="2">
    <location>
        <begin position="1044"/>
        <end position="1067"/>
    </location>
</feature>
<keyword evidence="1" id="KW-0175">Coiled coil</keyword>
<dbReference type="KEGG" id="psn:Pedsa_3029"/>
<feature type="coiled-coil region" evidence="1">
    <location>
        <begin position="532"/>
        <end position="590"/>
    </location>
</feature>
<keyword evidence="3" id="KW-0812">Transmembrane</keyword>
<feature type="transmembrane region" description="Helical" evidence="3">
    <location>
        <begin position="43"/>
        <end position="64"/>
    </location>
</feature>
<evidence type="ECO:0000313" key="4">
    <source>
        <dbReference type="EMBL" id="ADY53568.1"/>
    </source>
</evidence>
<feature type="transmembrane region" description="Helical" evidence="3">
    <location>
        <begin position="76"/>
        <end position="96"/>
    </location>
</feature>
<evidence type="ECO:0000256" key="2">
    <source>
        <dbReference type="SAM" id="MobiDB-lite"/>
    </source>
</evidence>
<proteinExistence type="predicted"/>
<keyword evidence="3" id="KW-1133">Transmembrane helix</keyword>
<dbReference type="Proteomes" id="UP000000310">
    <property type="component" value="Chromosome"/>
</dbReference>
<feature type="transmembrane region" description="Helical" evidence="3">
    <location>
        <begin position="173"/>
        <end position="195"/>
    </location>
</feature>
<organism evidence="4 5">
    <name type="scientific">Pseudopedobacter saltans (strain ATCC 51119 / DSM 12145 / JCM 21818 / CCUG 39354 / LMG 10337 / NBRC 100064 / NCIMB 13643)</name>
    <name type="common">Pedobacter saltans</name>
    <dbReference type="NCBI Taxonomy" id="762903"/>
    <lineage>
        <taxon>Bacteria</taxon>
        <taxon>Pseudomonadati</taxon>
        <taxon>Bacteroidota</taxon>
        <taxon>Sphingobacteriia</taxon>
        <taxon>Sphingobacteriales</taxon>
        <taxon>Sphingobacteriaceae</taxon>
        <taxon>Pseudopedobacter</taxon>
    </lineage>
</organism>
<feature type="compositionally biased region" description="Basic and acidic residues" evidence="2">
    <location>
        <begin position="1044"/>
        <end position="1063"/>
    </location>
</feature>
<dbReference type="AlphaFoldDB" id="F0S9L5"/>
<evidence type="ECO:0000256" key="1">
    <source>
        <dbReference type="SAM" id="Coils"/>
    </source>
</evidence>
<dbReference type="EMBL" id="CP002545">
    <property type="protein sequence ID" value="ADY53568.1"/>
    <property type="molecule type" value="Genomic_DNA"/>
</dbReference>
<keyword evidence="5" id="KW-1185">Reference proteome</keyword>
<reference evidence="4 5" key="1">
    <citation type="journal article" date="2011" name="Stand. Genomic Sci.">
        <title>Complete genome sequence of the gliding, heparinolytic Pedobacter saltans type strain (113).</title>
        <authorList>
            <person name="Liolios K."/>
            <person name="Sikorski J."/>
            <person name="Lu M."/>
            <person name="Nolan M."/>
            <person name="Lapidus A."/>
            <person name="Lucas S."/>
            <person name="Hammon N."/>
            <person name="Deshpande S."/>
            <person name="Cheng J.F."/>
            <person name="Tapia R."/>
            <person name="Han C."/>
            <person name="Goodwin L."/>
            <person name="Pitluck S."/>
            <person name="Huntemann M."/>
            <person name="Ivanova N."/>
            <person name="Pagani I."/>
            <person name="Mavromatis K."/>
            <person name="Ovchinikova G."/>
            <person name="Pati A."/>
            <person name="Chen A."/>
            <person name="Palaniappan K."/>
            <person name="Land M."/>
            <person name="Hauser L."/>
            <person name="Brambilla E.M."/>
            <person name="Kotsyurbenko O."/>
            <person name="Rohde M."/>
            <person name="Tindall B.J."/>
            <person name="Abt B."/>
            <person name="Goker M."/>
            <person name="Detter J.C."/>
            <person name="Woyke T."/>
            <person name="Bristow J."/>
            <person name="Eisen J.A."/>
            <person name="Markowitz V."/>
            <person name="Hugenholtz P."/>
            <person name="Klenk H.P."/>
            <person name="Kyrpides N.C."/>
        </authorList>
    </citation>
    <scope>NUCLEOTIDE SEQUENCE [LARGE SCALE GENOMIC DNA]</scope>
    <source>
        <strain evidence="5">ATCC 51119 / DSM 12145 / JCM 21818 / LMG 10337 / NBRC 100064 / NCIMB 13643</strain>
    </source>
</reference>
<dbReference type="OrthoDB" id="9812498at2"/>
<dbReference type="eggNOG" id="COG1511">
    <property type="taxonomic scope" value="Bacteria"/>
</dbReference>
<gene>
    <name evidence="4" type="ordered locus">Pedsa_3029</name>
</gene>
<reference evidence="5" key="2">
    <citation type="submission" date="2011-02" db="EMBL/GenBank/DDBJ databases">
        <title>The complete genome of Pedobacter saltans DSM 12145.</title>
        <authorList>
            <consortium name="US DOE Joint Genome Institute (JGI-PGF)"/>
            <person name="Lucas S."/>
            <person name="Copeland A."/>
            <person name="Lapidus A."/>
            <person name="Bruce D."/>
            <person name="Goodwin L."/>
            <person name="Pitluck S."/>
            <person name="Kyrpides N."/>
            <person name="Mavromatis K."/>
            <person name="Pagani I."/>
            <person name="Ivanova N."/>
            <person name="Ovchinnikova G."/>
            <person name="Lu M."/>
            <person name="Detter J.C."/>
            <person name="Han C."/>
            <person name="Land M."/>
            <person name="Hauser L."/>
            <person name="Markowitz V."/>
            <person name="Cheng J.-F."/>
            <person name="Hugenholtz P."/>
            <person name="Woyke T."/>
            <person name="Wu D."/>
            <person name="Tindall B."/>
            <person name="Pomrenke H.G."/>
            <person name="Brambilla E."/>
            <person name="Klenk H.-P."/>
            <person name="Eisen J.A."/>
        </authorList>
    </citation>
    <scope>NUCLEOTIDE SEQUENCE [LARGE SCALE GENOMIC DNA]</scope>
    <source>
        <strain evidence="5">ATCC 51119 / DSM 12145 / JCM 21818 / LMG 10337 / NBRC 100064 / NCIMB 13643</strain>
    </source>
</reference>
<feature type="compositionally biased region" description="Basic and acidic residues" evidence="2">
    <location>
        <begin position="947"/>
        <end position="962"/>
    </location>
</feature>
<evidence type="ECO:0008006" key="6">
    <source>
        <dbReference type="Google" id="ProtNLM"/>
    </source>
</evidence>
<dbReference type="STRING" id="762903.Pedsa_3029"/>
<accession>F0S9L5</accession>
<name>F0S9L5_PSESL</name>
<feature type="region of interest" description="Disordered" evidence="2">
    <location>
        <begin position="755"/>
        <end position="774"/>
    </location>
</feature>
<evidence type="ECO:0000313" key="5">
    <source>
        <dbReference type="Proteomes" id="UP000000310"/>
    </source>
</evidence>
<keyword evidence="3" id="KW-0472">Membrane</keyword>